<dbReference type="GeneID" id="2872951"/>
<dbReference type="OrthoDB" id="5316007at2759"/>
<dbReference type="AlphaFoldDB" id="Q5B7E6"/>
<accession>C8V4S6</accession>
<dbReference type="EMBL" id="BN001302">
    <property type="protein sequence ID" value="CBF75948.1"/>
    <property type="molecule type" value="Genomic_DNA"/>
</dbReference>
<dbReference type="KEGG" id="ani:ANIA_03534"/>
<reference evidence="2" key="2">
    <citation type="journal article" date="2009" name="Fungal Genet. Biol.">
        <title>The 2008 update of the Aspergillus nidulans genome annotation: a community effort.</title>
        <authorList>
            <person name="Wortman J.R."/>
            <person name="Gilsenan J.M."/>
            <person name="Joardar V."/>
            <person name="Deegan J."/>
            <person name="Clutterbuck J."/>
            <person name="Andersen M.R."/>
            <person name="Archer D."/>
            <person name="Bencina M."/>
            <person name="Braus G."/>
            <person name="Coutinho P."/>
            <person name="von Dohren H."/>
            <person name="Doonan J."/>
            <person name="Driessen A.J."/>
            <person name="Durek P."/>
            <person name="Espeso E."/>
            <person name="Fekete E."/>
            <person name="Flipphi M."/>
            <person name="Estrada C.G."/>
            <person name="Geysens S."/>
            <person name="Goldman G."/>
            <person name="de Groot P.W."/>
            <person name="Hansen K."/>
            <person name="Harris S.D."/>
            <person name="Heinekamp T."/>
            <person name="Helmstaedt K."/>
            <person name="Henrissat B."/>
            <person name="Hofmann G."/>
            <person name="Homan T."/>
            <person name="Horio T."/>
            <person name="Horiuchi H."/>
            <person name="James S."/>
            <person name="Jones M."/>
            <person name="Karaffa L."/>
            <person name="Karanyi Z."/>
            <person name="Kato M."/>
            <person name="Keller N."/>
            <person name="Kelly D.E."/>
            <person name="Kiel J.A."/>
            <person name="Kim J.M."/>
            <person name="van der Klei I.J."/>
            <person name="Klis F.M."/>
            <person name="Kovalchuk A."/>
            <person name="Krasevec N."/>
            <person name="Kubicek C.P."/>
            <person name="Liu B."/>
            <person name="Maccabe A."/>
            <person name="Meyer V."/>
            <person name="Mirabito P."/>
            <person name="Miskei M."/>
            <person name="Mos M."/>
            <person name="Mullins J."/>
            <person name="Nelson D.R."/>
            <person name="Nielsen J."/>
            <person name="Oakley B.R."/>
            <person name="Osmani S.A."/>
            <person name="Pakula T."/>
            <person name="Paszewski A."/>
            <person name="Paulsen I."/>
            <person name="Pilsyk S."/>
            <person name="Pocsi I."/>
            <person name="Punt P.J."/>
            <person name="Ram A.F."/>
            <person name="Ren Q."/>
            <person name="Robellet X."/>
            <person name="Robson G."/>
            <person name="Seiboth B."/>
            <person name="van Solingen P."/>
            <person name="Specht T."/>
            <person name="Sun J."/>
            <person name="Taheri-Talesh N."/>
            <person name="Takeshita N."/>
            <person name="Ussery D."/>
            <person name="vanKuyk P.A."/>
            <person name="Visser H."/>
            <person name="van de Vondervoort P.J."/>
            <person name="de Vries R.P."/>
            <person name="Walton J."/>
            <person name="Xiang X."/>
            <person name="Xiong Y."/>
            <person name="Zeng A.P."/>
            <person name="Brandt B.W."/>
            <person name="Cornell M.J."/>
            <person name="van den Hondel C.A."/>
            <person name="Visser J."/>
            <person name="Oliver S.G."/>
            <person name="Turner G."/>
        </authorList>
    </citation>
    <scope>GENOME REANNOTATION</scope>
    <source>
        <strain evidence="2">FGSC A4 / ATCC 38163 / CBS 112.46 / NRRL 194 / M139</strain>
    </source>
</reference>
<dbReference type="VEuPathDB" id="FungiDB:AN3534"/>
<evidence type="ECO:0000313" key="2">
    <source>
        <dbReference type="Proteomes" id="UP000000560"/>
    </source>
</evidence>
<keyword evidence="2" id="KW-1185">Reference proteome</keyword>
<name>Q5B7E6_EMENI</name>
<dbReference type="HOGENOM" id="CLU_1570630_0_0_1"/>
<accession>Q5B7E6</accession>
<gene>
    <name evidence="1" type="ORF">ANIA_03534</name>
</gene>
<evidence type="ECO:0000313" key="1">
    <source>
        <dbReference type="EMBL" id="CBF75948.1"/>
    </source>
</evidence>
<dbReference type="InParanoid" id="Q5B7E6"/>
<proteinExistence type="predicted"/>
<sequence>MANKQTFESPDYHIQAKKTMTAPVTLWLRLLQLKEGAELGVAVVALPGLELLVVDDKETYCWSLVDALPPGRRAATAVQRPSVICSNGTSINPKWGTNIGGFSIFINLKSASNLTTSDEEHTFDGADILPGSGYIFNLKDASNNILANEPFLFNHASLKFLLVKYIRDGT</sequence>
<organism evidence="1 2">
    <name type="scientific">Emericella nidulans (strain FGSC A4 / ATCC 38163 / CBS 112.46 / NRRL 194 / M139)</name>
    <name type="common">Aspergillus nidulans</name>
    <dbReference type="NCBI Taxonomy" id="227321"/>
    <lineage>
        <taxon>Eukaryota</taxon>
        <taxon>Fungi</taxon>
        <taxon>Dikarya</taxon>
        <taxon>Ascomycota</taxon>
        <taxon>Pezizomycotina</taxon>
        <taxon>Eurotiomycetes</taxon>
        <taxon>Eurotiomycetidae</taxon>
        <taxon>Eurotiales</taxon>
        <taxon>Aspergillaceae</taxon>
        <taxon>Aspergillus</taxon>
        <taxon>Aspergillus subgen. Nidulantes</taxon>
    </lineage>
</organism>
<reference evidence="2" key="1">
    <citation type="journal article" date="2005" name="Nature">
        <title>Sequencing of Aspergillus nidulans and comparative analysis with A. fumigatus and A. oryzae.</title>
        <authorList>
            <person name="Galagan J.E."/>
            <person name="Calvo S.E."/>
            <person name="Cuomo C."/>
            <person name="Ma L.J."/>
            <person name="Wortman J.R."/>
            <person name="Batzoglou S."/>
            <person name="Lee S.I."/>
            <person name="Basturkmen M."/>
            <person name="Spevak C.C."/>
            <person name="Clutterbuck J."/>
            <person name="Kapitonov V."/>
            <person name="Jurka J."/>
            <person name="Scazzocchio C."/>
            <person name="Farman M."/>
            <person name="Butler J."/>
            <person name="Purcell S."/>
            <person name="Harris S."/>
            <person name="Braus G.H."/>
            <person name="Draht O."/>
            <person name="Busch S."/>
            <person name="D'Enfert C."/>
            <person name="Bouchier C."/>
            <person name="Goldman G.H."/>
            <person name="Bell-Pedersen D."/>
            <person name="Griffiths-Jones S."/>
            <person name="Doonan J.H."/>
            <person name="Yu J."/>
            <person name="Vienken K."/>
            <person name="Pain A."/>
            <person name="Freitag M."/>
            <person name="Selker E.U."/>
            <person name="Archer D.B."/>
            <person name="Penalva M.A."/>
            <person name="Oakley B.R."/>
            <person name="Momany M."/>
            <person name="Tanaka T."/>
            <person name="Kumagai T."/>
            <person name="Asai K."/>
            <person name="Machida M."/>
            <person name="Nierman W.C."/>
            <person name="Denning D.W."/>
            <person name="Caddick M."/>
            <person name="Hynes M."/>
            <person name="Paoletti M."/>
            <person name="Fischer R."/>
            <person name="Miller B."/>
            <person name="Dyer P."/>
            <person name="Sachs M.S."/>
            <person name="Osmani S.A."/>
            <person name="Birren B.W."/>
        </authorList>
    </citation>
    <scope>NUCLEOTIDE SEQUENCE [LARGE SCALE GENOMIC DNA]</scope>
    <source>
        <strain evidence="2">FGSC A4 / ATCC 38163 / CBS 112.46 / NRRL 194 / M139</strain>
    </source>
</reference>
<dbReference type="RefSeq" id="XP_661138.1">
    <property type="nucleotide sequence ID" value="XM_656046.1"/>
</dbReference>
<dbReference type="Proteomes" id="UP000000560">
    <property type="component" value="Chromosome II"/>
</dbReference>
<protein>
    <submittedName>
        <fullName evidence="1">Uncharacterized protein</fullName>
    </submittedName>
</protein>